<evidence type="ECO:0000256" key="1">
    <source>
        <dbReference type="SAM" id="Phobius"/>
    </source>
</evidence>
<keyword evidence="1" id="KW-0472">Membrane</keyword>
<dbReference type="EMBL" id="MOBP01000001">
    <property type="protein sequence ID" value="RON58583.1"/>
    <property type="molecule type" value="Genomic_DNA"/>
</dbReference>
<evidence type="ECO:0000313" key="3">
    <source>
        <dbReference type="Proteomes" id="UP000283627"/>
    </source>
</evidence>
<gene>
    <name evidence="2" type="ORF">BK665_01225</name>
</gene>
<evidence type="ECO:0000313" key="2">
    <source>
        <dbReference type="EMBL" id="RON58583.1"/>
    </source>
</evidence>
<proteinExistence type="predicted"/>
<name>A0A423KSA5_9PSED</name>
<dbReference type="AlphaFoldDB" id="A0A423KSA5"/>
<organism evidence="2 3">
    <name type="scientific">Pseudomonas frederiksbergensis</name>
    <dbReference type="NCBI Taxonomy" id="104087"/>
    <lineage>
        <taxon>Bacteria</taxon>
        <taxon>Pseudomonadati</taxon>
        <taxon>Pseudomonadota</taxon>
        <taxon>Gammaproteobacteria</taxon>
        <taxon>Pseudomonadales</taxon>
        <taxon>Pseudomonadaceae</taxon>
        <taxon>Pseudomonas</taxon>
    </lineage>
</organism>
<protein>
    <submittedName>
        <fullName evidence="2">Uncharacterized protein</fullName>
    </submittedName>
</protein>
<keyword evidence="1" id="KW-0812">Transmembrane</keyword>
<feature type="transmembrane region" description="Helical" evidence="1">
    <location>
        <begin position="101"/>
        <end position="120"/>
    </location>
</feature>
<feature type="transmembrane region" description="Helical" evidence="1">
    <location>
        <begin position="7"/>
        <end position="32"/>
    </location>
</feature>
<comment type="caution">
    <text evidence="2">The sequence shown here is derived from an EMBL/GenBank/DDBJ whole genome shotgun (WGS) entry which is preliminary data.</text>
</comment>
<reference evidence="2 3" key="1">
    <citation type="submission" date="2016-10" db="EMBL/GenBank/DDBJ databases">
        <title>Comparative genome analysis of multiple Pseudomonas spp. focuses on biocontrol and plant growth promoting traits.</title>
        <authorList>
            <person name="Tao X.-Y."/>
            <person name="Taylor C.G."/>
        </authorList>
    </citation>
    <scope>NUCLEOTIDE SEQUENCE [LARGE SCALE GENOMIC DNA]</scope>
    <source>
        <strain evidence="2 3">39A2</strain>
    </source>
</reference>
<sequence>MRANPEIAFFLSGLVLIVLILLVSLAMLYLAYFCAADILKHFSNSPAVVDKKSLLGWDPVGRFLFISRVGALLVFSRKYLKNGELDSNDYECFPVGLRRKIVIVNGLMLVLGTISIIGIITGRFSGWLT</sequence>
<accession>A0A423KSA5</accession>
<keyword evidence="1" id="KW-1133">Transmembrane helix</keyword>
<dbReference type="Proteomes" id="UP000283627">
    <property type="component" value="Unassembled WGS sequence"/>
</dbReference>